<feature type="disulfide bond" evidence="15">
    <location>
        <begin position="173"/>
        <end position="189"/>
    </location>
</feature>
<comment type="catalytic activity">
    <reaction evidence="1">
        <text>Endohydrolysis of (1-&gt;4)-alpha-D-glucosidic linkages in polysaccharides containing three or more (1-&gt;4)-alpha-linked D-glucose units.</text>
        <dbReference type="EC" id="3.2.1.1"/>
    </reaction>
</comment>
<evidence type="ECO:0000256" key="9">
    <source>
        <dbReference type="ARBA" id="ARBA00023157"/>
    </source>
</evidence>
<feature type="active site" description="Proton donor" evidence="13">
    <location>
        <position position="255"/>
    </location>
</feature>
<dbReference type="STRING" id="717646.M2N0L8"/>
<keyword evidence="9 15" id="KW-1015">Disulfide bond</keyword>
<evidence type="ECO:0000259" key="18">
    <source>
        <dbReference type="SMART" id="SM00642"/>
    </source>
</evidence>
<dbReference type="PIRSF" id="PIRSF001024">
    <property type="entry name" value="Alph-amyl_fung"/>
    <property type="match status" value="1"/>
</dbReference>
<dbReference type="EC" id="3.2.1.1" evidence="4"/>
<accession>M2N0L8</accession>
<dbReference type="OrthoDB" id="204980at2759"/>
<dbReference type="GO" id="GO:0016052">
    <property type="term" value="P:carbohydrate catabolic process"/>
    <property type="evidence" value="ECO:0007669"/>
    <property type="project" value="InterPro"/>
</dbReference>
<evidence type="ECO:0000313" key="19">
    <source>
        <dbReference type="EMBL" id="EMC92464.1"/>
    </source>
</evidence>
<feature type="domain" description="Glycosyl hydrolase family 13 catalytic" evidence="18">
    <location>
        <begin position="36"/>
        <end position="397"/>
    </location>
</feature>
<dbReference type="FunFam" id="3.20.20.80:FF:000120">
    <property type="entry name" value="Alpha-amylase A"/>
    <property type="match status" value="1"/>
</dbReference>
<feature type="binding site" evidence="16">
    <location>
        <position position="145"/>
    </location>
    <ligand>
        <name>substrate</name>
    </ligand>
</feature>
<dbReference type="KEGG" id="bcom:BAUCODRAFT_38532"/>
<evidence type="ECO:0000256" key="3">
    <source>
        <dbReference type="ARBA" id="ARBA00008061"/>
    </source>
</evidence>
<dbReference type="PANTHER" id="PTHR10357:SF215">
    <property type="entry name" value="ALPHA-AMYLASE 1"/>
    <property type="match status" value="1"/>
</dbReference>
<keyword evidence="5" id="KW-0479">Metal-binding</keyword>
<dbReference type="SUPFAM" id="SSF51445">
    <property type="entry name" value="(Trans)glycosidases"/>
    <property type="match status" value="1"/>
</dbReference>
<evidence type="ECO:0000256" key="6">
    <source>
        <dbReference type="ARBA" id="ARBA00022729"/>
    </source>
</evidence>
<dbReference type="OMA" id="AHNWLFT"/>
<evidence type="ECO:0000256" key="7">
    <source>
        <dbReference type="ARBA" id="ARBA00022801"/>
    </source>
</evidence>
<evidence type="ECO:0000256" key="12">
    <source>
        <dbReference type="ARBA" id="ARBA00023295"/>
    </source>
</evidence>
<dbReference type="Pfam" id="PF09260">
    <property type="entry name" value="A_amylase_dom_C"/>
    <property type="match status" value="1"/>
</dbReference>
<dbReference type="SMART" id="SM00642">
    <property type="entry name" value="Aamy"/>
    <property type="match status" value="1"/>
</dbReference>
<proteinExistence type="inferred from homology"/>
<feature type="disulfide bond" evidence="15">
    <location>
        <begin position="265"/>
        <end position="308"/>
    </location>
</feature>
<dbReference type="HOGENOM" id="CLU_006462_7_2_1"/>
<feature type="binding site" evidence="16">
    <location>
        <position position="106"/>
    </location>
    <ligand>
        <name>substrate</name>
    </ligand>
</feature>
<evidence type="ECO:0000256" key="14">
    <source>
        <dbReference type="PIRSR" id="PIRSR001024-2"/>
    </source>
</evidence>
<evidence type="ECO:0000256" key="10">
    <source>
        <dbReference type="ARBA" id="ARBA00023180"/>
    </source>
</evidence>
<feature type="signal peptide" evidence="17">
    <location>
        <begin position="1"/>
        <end position="23"/>
    </location>
</feature>
<sequence length="521" mass="57229">MYSKNILLIVATLGLGLCHTAAAASSSDWRTRSIYQVLTDRFARTDGSTSATCNTGDRLYCGGSYVGIQNHLDYIQDAGFDAIWISPVTAQLPNDTAYGYAYHGYWQQNLYELNSNFGTAEELQALSTALHDRGMYLMVDVVVNHNGWDGSPSSVNYADFYPFNKASQYHPYCGINYDNTVDSANIEDCWVGDTTVSLPDLRTEDSDVATGYQTWIKQLVANYSIDGLRLDTVMEVDTAFWADFETAAGVYMIGEVDEPNGTYVCSFQNYVPGVLNYGTYFPLFAAFSSTSGDMDALVDMINTVKYFCKDTSLIGSFSENHDQPRFASVTGDMAAATNIISYTMLADGIPIIYEGQEQHYNALGGSSDPYNREAIWFSDYSQSAPLYVLVKTLNTLRKHIFSDDSSYLNYQSWPIYSDTTTIAVRKGYQISVLSNKGSNGASYTQSINTKGITNTEFTEILSCATLSSDSNGNIVVPMGQGQARLYYPTSRLSGSGLCGASSKAKMARSPSARSVARPFYA</sequence>
<keyword evidence="11" id="KW-0119">Carbohydrate metabolism</keyword>
<evidence type="ECO:0000256" key="1">
    <source>
        <dbReference type="ARBA" id="ARBA00000548"/>
    </source>
</evidence>
<protein>
    <recommendedName>
        <fullName evidence="4">alpha-amylase</fullName>
        <ecNumber evidence="4">3.2.1.1</ecNumber>
    </recommendedName>
</protein>
<evidence type="ECO:0000313" key="20">
    <source>
        <dbReference type="Proteomes" id="UP000011761"/>
    </source>
</evidence>
<dbReference type="RefSeq" id="XP_007680416.1">
    <property type="nucleotide sequence ID" value="XM_007682226.1"/>
</dbReference>
<evidence type="ECO:0000256" key="11">
    <source>
        <dbReference type="ARBA" id="ARBA00023277"/>
    </source>
</evidence>
<comment type="cofactor">
    <cofactor evidence="2">
        <name>Ca(2+)</name>
        <dbReference type="ChEBI" id="CHEBI:29108"/>
    </cofactor>
</comment>
<feature type="binding site" evidence="16">
    <location>
        <position position="322"/>
    </location>
    <ligand>
        <name>substrate</name>
    </ligand>
</feature>
<keyword evidence="10" id="KW-0325">Glycoprotein</keyword>
<evidence type="ECO:0000256" key="16">
    <source>
        <dbReference type="PIRSR" id="PIRSR001024-5"/>
    </source>
</evidence>
<organism evidence="19 20">
    <name type="scientific">Baudoinia panamericana (strain UAMH 10762)</name>
    <name type="common">Angels' share fungus</name>
    <name type="synonym">Baudoinia compniacensis (strain UAMH 10762)</name>
    <dbReference type="NCBI Taxonomy" id="717646"/>
    <lineage>
        <taxon>Eukaryota</taxon>
        <taxon>Fungi</taxon>
        <taxon>Dikarya</taxon>
        <taxon>Ascomycota</taxon>
        <taxon>Pezizomycotina</taxon>
        <taxon>Dothideomycetes</taxon>
        <taxon>Dothideomycetidae</taxon>
        <taxon>Mycosphaerellales</taxon>
        <taxon>Teratosphaeriaceae</taxon>
        <taxon>Baudoinia</taxon>
    </lineage>
</organism>
<dbReference type="AlphaFoldDB" id="M2N0L8"/>
<dbReference type="GO" id="GO:0004556">
    <property type="term" value="F:alpha-amylase activity"/>
    <property type="evidence" value="ECO:0007669"/>
    <property type="project" value="UniProtKB-EC"/>
</dbReference>
<dbReference type="eggNOG" id="KOG0471">
    <property type="taxonomic scope" value="Eukaryota"/>
</dbReference>
<dbReference type="GeneID" id="19113554"/>
<feature type="chain" id="PRO_5004021835" description="alpha-amylase" evidence="17">
    <location>
        <begin position="24"/>
        <end position="521"/>
    </location>
</feature>
<evidence type="ECO:0000256" key="5">
    <source>
        <dbReference type="ARBA" id="ARBA00022723"/>
    </source>
</evidence>
<dbReference type="InterPro" id="IPR017853">
    <property type="entry name" value="GH"/>
</dbReference>
<feature type="binding site" evidence="16">
    <location>
        <position position="372"/>
    </location>
    <ligand>
        <name>substrate</name>
    </ligand>
</feature>
<keyword evidence="8" id="KW-0106">Calcium</keyword>
<dbReference type="Pfam" id="PF00128">
    <property type="entry name" value="Alpha-amylase"/>
    <property type="match status" value="1"/>
</dbReference>
<dbReference type="Proteomes" id="UP000011761">
    <property type="component" value="Unassembled WGS sequence"/>
</dbReference>
<dbReference type="InterPro" id="IPR013780">
    <property type="entry name" value="Glyco_hydro_b"/>
</dbReference>
<evidence type="ECO:0000256" key="13">
    <source>
        <dbReference type="PIRSR" id="PIRSR001024-1"/>
    </source>
</evidence>
<dbReference type="InterPro" id="IPR006047">
    <property type="entry name" value="GH13_cat_dom"/>
</dbReference>
<dbReference type="PANTHER" id="PTHR10357">
    <property type="entry name" value="ALPHA-AMYLASE FAMILY MEMBER"/>
    <property type="match status" value="1"/>
</dbReference>
<reference evidence="19 20" key="1">
    <citation type="journal article" date="2012" name="PLoS Pathog.">
        <title>Diverse lifestyles and strategies of plant pathogenesis encoded in the genomes of eighteen Dothideomycetes fungi.</title>
        <authorList>
            <person name="Ohm R.A."/>
            <person name="Feau N."/>
            <person name="Henrissat B."/>
            <person name="Schoch C.L."/>
            <person name="Horwitz B.A."/>
            <person name="Barry K.W."/>
            <person name="Condon B.J."/>
            <person name="Copeland A.C."/>
            <person name="Dhillon B."/>
            <person name="Glaser F."/>
            <person name="Hesse C.N."/>
            <person name="Kosti I."/>
            <person name="LaButti K."/>
            <person name="Lindquist E.A."/>
            <person name="Lucas S."/>
            <person name="Salamov A.A."/>
            <person name="Bradshaw R.E."/>
            <person name="Ciuffetti L."/>
            <person name="Hamelin R.C."/>
            <person name="Kema G.H.J."/>
            <person name="Lawrence C."/>
            <person name="Scott J.A."/>
            <person name="Spatafora J.W."/>
            <person name="Turgeon B.G."/>
            <person name="de Wit P.J.G.M."/>
            <person name="Zhong S."/>
            <person name="Goodwin S.B."/>
            <person name="Grigoriev I.V."/>
        </authorList>
    </citation>
    <scope>NUCLEOTIDE SEQUENCE [LARGE SCALE GENOMIC DNA]</scope>
    <source>
        <strain evidence="19 20">UAMH 10762</strain>
    </source>
</reference>
<dbReference type="EMBL" id="KB445562">
    <property type="protein sequence ID" value="EMC92464.1"/>
    <property type="molecule type" value="Genomic_DNA"/>
</dbReference>
<keyword evidence="6 17" id="KW-0732">Signal</keyword>
<dbReference type="CDD" id="cd11319">
    <property type="entry name" value="AmyAc_euk_AmyA"/>
    <property type="match status" value="1"/>
</dbReference>
<name>M2N0L8_BAUPA</name>
<comment type="similarity">
    <text evidence="3">Belongs to the glycosyl hydrolase 13 family.</text>
</comment>
<evidence type="ECO:0000256" key="15">
    <source>
        <dbReference type="PIRSR" id="PIRSR001024-4"/>
    </source>
</evidence>
<keyword evidence="20" id="KW-1185">Reference proteome</keyword>
<gene>
    <name evidence="19" type="ORF">BAUCODRAFT_38532</name>
</gene>
<keyword evidence="7 19" id="KW-0378">Hydrolase</keyword>
<evidence type="ECO:0000256" key="8">
    <source>
        <dbReference type="ARBA" id="ARBA00022837"/>
    </source>
</evidence>
<feature type="disulfide bond" evidence="15">
    <location>
        <begin position="463"/>
        <end position="498"/>
    </location>
</feature>
<feature type="active site" description="Nucleophile" evidence="13">
    <location>
        <position position="231"/>
    </location>
</feature>
<dbReference type="Gene3D" id="3.20.20.80">
    <property type="entry name" value="Glycosidases"/>
    <property type="match status" value="1"/>
</dbReference>
<evidence type="ECO:0000256" key="17">
    <source>
        <dbReference type="SAM" id="SignalP"/>
    </source>
</evidence>
<dbReference type="InterPro" id="IPR013777">
    <property type="entry name" value="A-amylase-like"/>
</dbReference>
<feature type="disulfide bond" evidence="15">
    <location>
        <begin position="53"/>
        <end position="61"/>
    </location>
</feature>
<dbReference type="Gene3D" id="2.60.40.1180">
    <property type="entry name" value="Golgi alpha-mannosidase II"/>
    <property type="match status" value="1"/>
</dbReference>
<evidence type="ECO:0000256" key="2">
    <source>
        <dbReference type="ARBA" id="ARBA00001913"/>
    </source>
</evidence>
<feature type="site" description="Transition state stabilizer" evidence="14">
    <location>
        <position position="322"/>
    </location>
</feature>
<feature type="binding site" evidence="16">
    <location>
        <position position="229"/>
    </location>
    <ligand>
        <name>substrate</name>
    </ligand>
</feature>
<dbReference type="SUPFAM" id="SSF51011">
    <property type="entry name" value="Glycosyl hydrolase domain"/>
    <property type="match status" value="1"/>
</dbReference>
<evidence type="ECO:0000256" key="4">
    <source>
        <dbReference type="ARBA" id="ARBA00012595"/>
    </source>
</evidence>
<keyword evidence="12" id="KW-0326">Glycosidase</keyword>
<dbReference type="InterPro" id="IPR015340">
    <property type="entry name" value="A_amylase_C_dom"/>
</dbReference>
<dbReference type="GO" id="GO:0005509">
    <property type="term" value="F:calcium ion binding"/>
    <property type="evidence" value="ECO:0007669"/>
    <property type="project" value="InterPro"/>
</dbReference>